<evidence type="ECO:0000259" key="13">
    <source>
        <dbReference type="PROSITE" id="PS50227"/>
    </source>
</evidence>
<feature type="region of interest" description="Disordered" evidence="11">
    <location>
        <begin position="117"/>
        <end position="136"/>
    </location>
</feature>
<feature type="domain" description="G-protein coupled receptors family 2 profile 1" evidence="13">
    <location>
        <begin position="105"/>
        <end position="219"/>
    </location>
</feature>
<comment type="subcellular location">
    <subcellularLocation>
        <location evidence="1">Cell membrane</location>
        <topology evidence="1">Multi-pass membrane protein</topology>
    </subcellularLocation>
</comment>
<keyword evidence="3" id="KW-1003">Cell membrane</keyword>
<keyword evidence="7 12" id="KW-0472">Membrane</keyword>
<dbReference type="Gene3D" id="4.10.1240.10">
    <property type="entry name" value="GPCR, family 2, extracellular hormone receptor domain"/>
    <property type="match status" value="1"/>
</dbReference>
<sequence length="602" mass="68050">MESMCRNELGYHPVNVYLNITCALCYVYTFHSADQATYPLTYFHDGFLTHHSDNASDLYLPTAFDRSSPVYAAGFPATVSGGEGGAESDHDAQLWRDCCQAAADCCVDQLKAAKHDSNQTSRSNGSHHNHPSSAEGLSVRECPMTWDGWQCWAQTGKGETAQGSCPRYINPVSSQVCSPGFPEKKCTEDGSWFRLESLDEFDGNFSKEWTNYTSCFNLTPLEHRYQMQLISYCISISFLVPALLIFWRCKKLRVQRNMIHLNFFLSLFMYAVALIVLQTTITHKLFESSNAPEAYAAADSSAGIEQCRLSYVLTIYLRLCNYGWMFCEGLFLLRHLKHVFMQEQRFYLYTGGGWGLPAIPVAIYIYMRSEDSGCWMEPKDHLEWILKGPALLTLGLNFIFLWYIVCLLLKKLQTRYVSEVEKFRKSCRAVLVLLPLFGLHFVITAYRPAESCGLQWYFLLNVALDGLQGFFVSMTFCYTNGEVIALAKRTLHVFHTRRNILTRSVSGRSAGSNSSGATGMSTDGFQLASTVPGRSVSTSTRPARLFRMETTNSVSRTRKKGQAQLCRFESLMERKEYPESRNLLGLALKKFGREEGTLTSPC</sequence>
<keyword evidence="9" id="KW-0325">Glycoprotein</keyword>
<organism evidence="15 16">
    <name type="scientific">Hypsibius exemplaris</name>
    <name type="common">Freshwater tardigrade</name>
    <dbReference type="NCBI Taxonomy" id="2072580"/>
    <lineage>
        <taxon>Eukaryota</taxon>
        <taxon>Metazoa</taxon>
        <taxon>Ecdysozoa</taxon>
        <taxon>Tardigrada</taxon>
        <taxon>Eutardigrada</taxon>
        <taxon>Parachela</taxon>
        <taxon>Hypsibioidea</taxon>
        <taxon>Hypsibiidae</taxon>
        <taxon>Hypsibius</taxon>
    </lineage>
</organism>
<feature type="transmembrane region" description="Helical" evidence="12">
    <location>
        <begin position="259"/>
        <end position="281"/>
    </location>
</feature>
<dbReference type="GO" id="GO:0007188">
    <property type="term" value="P:adenylate cyclase-modulating G protein-coupled receptor signaling pathway"/>
    <property type="evidence" value="ECO:0007669"/>
    <property type="project" value="TreeGrafter"/>
</dbReference>
<dbReference type="AlphaFoldDB" id="A0A9X6RM68"/>
<keyword evidence="4 12" id="KW-0812">Transmembrane</keyword>
<evidence type="ECO:0000313" key="15">
    <source>
        <dbReference type="EMBL" id="OWA52582.1"/>
    </source>
</evidence>
<dbReference type="InterPro" id="IPR036445">
    <property type="entry name" value="GPCR_2_extracell_dom_sf"/>
</dbReference>
<keyword evidence="10" id="KW-0807">Transducer</keyword>
<dbReference type="GO" id="GO:0007166">
    <property type="term" value="P:cell surface receptor signaling pathway"/>
    <property type="evidence" value="ECO:0007669"/>
    <property type="project" value="InterPro"/>
</dbReference>
<evidence type="ECO:0000256" key="6">
    <source>
        <dbReference type="ARBA" id="ARBA00023040"/>
    </source>
</evidence>
<dbReference type="PRINTS" id="PR00249">
    <property type="entry name" value="GPCRSECRETIN"/>
</dbReference>
<dbReference type="InterPro" id="IPR050332">
    <property type="entry name" value="GPCR_2"/>
</dbReference>
<evidence type="ECO:0000256" key="3">
    <source>
        <dbReference type="ARBA" id="ARBA00022475"/>
    </source>
</evidence>
<evidence type="ECO:0000256" key="12">
    <source>
        <dbReference type="SAM" id="Phobius"/>
    </source>
</evidence>
<keyword evidence="5 12" id="KW-1133">Transmembrane helix</keyword>
<evidence type="ECO:0000256" key="7">
    <source>
        <dbReference type="ARBA" id="ARBA00023136"/>
    </source>
</evidence>
<evidence type="ECO:0000256" key="11">
    <source>
        <dbReference type="SAM" id="MobiDB-lite"/>
    </source>
</evidence>
<feature type="transmembrane region" description="Helical" evidence="12">
    <location>
        <begin position="229"/>
        <end position="247"/>
    </location>
</feature>
<evidence type="ECO:0000256" key="1">
    <source>
        <dbReference type="ARBA" id="ARBA00004651"/>
    </source>
</evidence>
<dbReference type="PROSITE" id="PS50227">
    <property type="entry name" value="G_PROTEIN_RECEP_F2_3"/>
    <property type="match status" value="1"/>
</dbReference>
<evidence type="ECO:0000256" key="5">
    <source>
        <dbReference type="ARBA" id="ARBA00022989"/>
    </source>
</evidence>
<feature type="transmembrane region" description="Helical" evidence="12">
    <location>
        <begin position="315"/>
        <end position="334"/>
    </location>
</feature>
<dbReference type="PROSITE" id="PS00649">
    <property type="entry name" value="G_PROTEIN_RECEP_F2_1"/>
    <property type="match status" value="1"/>
</dbReference>
<keyword evidence="8 15" id="KW-0675">Receptor</keyword>
<feature type="transmembrane region" description="Helical" evidence="12">
    <location>
        <begin position="346"/>
        <end position="366"/>
    </location>
</feature>
<dbReference type="Pfam" id="PF00002">
    <property type="entry name" value="7tm_2"/>
    <property type="match status" value="1"/>
</dbReference>
<evidence type="ECO:0000313" key="16">
    <source>
        <dbReference type="Proteomes" id="UP000192578"/>
    </source>
</evidence>
<evidence type="ECO:0000256" key="2">
    <source>
        <dbReference type="ARBA" id="ARBA00005314"/>
    </source>
</evidence>
<dbReference type="PANTHER" id="PTHR45620:SF42">
    <property type="entry name" value="G-PROTEIN COUPLED RECEPTOR SEB-2"/>
    <property type="match status" value="1"/>
</dbReference>
<dbReference type="GO" id="GO:0008528">
    <property type="term" value="F:G protein-coupled peptide receptor activity"/>
    <property type="evidence" value="ECO:0007669"/>
    <property type="project" value="TreeGrafter"/>
</dbReference>
<evidence type="ECO:0000256" key="8">
    <source>
        <dbReference type="ARBA" id="ARBA00023170"/>
    </source>
</evidence>
<dbReference type="InterPro" id="IPR017981">
    <property type="entry name" value="GPCR_2-like_7TM"/>
</dbReference>
<keyword evidence="16" id="KW-1185">Reference proteome</keyword>
<reference evidence="16" key="1">
    <citation type="submission" date="2017-01" db="EMBL/GenBank/DDBJ databases">
        <title>Comparative genomics of anhydrobiosis in the tardigrade Hypsibius dujardini.</title>
        <authorList>
            <person name="Yoshida Y."/>
            <person name="Koutsovoulos G."/>
            <person name="Laetsch D."/>
            <person name="Stevens L."/>
            <person name="Kumar S."/>
            <person name="Horikawa D."/>
            <person name="Ishino K."/>
            <person name="Komine S."/>
            <person name="Tomita M."/>
            <person name="Blaxter M."/>
            <person name="Arakawa K."/>
        </authorList>
    </citation>
    <scope>NUCLEOTIDE SEQUENCE [LARGE SCALE GENOMIC DNA]</scope>
    <source>
        <strain evidence="16">Z151</strain>
    </source>
</reference>
<feature type="transmembrane region" description="Helical" evidence="12">
    <location>
        <begin position="386"/>
        <end position="409"/>
    </location>
</feature>
<dbReference type="SMART" id="SM00008">
    <property type="entry name" value="HormR"/>
    <property type="match status" value="1"/>
</dbReference>
<dbReference type="InterPro" id="IPR000832">
    <property type="entry name" value="GPCR_2_secretin-like"/>
</dbReference>
<gene>
    <name evidence="15" type="ORF">BV898_17033</name>
</gene>
<dbReference type="InterPro" id="IPR017983">
    <property type="entry name" value="GPCR_2_secretin-like_CS"/>
</dbReference>
<keyword evidence="6" id="KW-0297">G-protein coupled receptor</keyword>
<dbReference type="PANTHER" id="PTHR45620">
    <property type="entry name" value="PDF RECEPTOR-LIKE PROTEIN-RELATED"/>
    <property type="match status" value="1"/>
</dbReference>
<dbReference type="SUPFAM" id="SSF111418">
    <property type="entry name" value="Hormone receptor domain"/>
    <property type="match status" value="1"/>
</dbReference>
<evidence type="ECO:0000256" key="4">
    <source>
        <dbReference type="ARBA" id="ARBA00022692"/>
    </source>
</evidence>
<protein>
    <submittedName>
        <fullName evidence="15">Calcitonin receptor</fullName>
    </submittedName>
</protein>
<dbReference type="Proteomes" id="UP000192578">
    <property type="component" value="Unassembled WGS sequence"/>
</dbReference>
<dbReference type="EMBL" id="MTYJ01000275">
    <property type="protein sequence ID" value="OWA52582.1"/>
    <property type="molecule type" value="Genomic_DNA"/>
</dbReference>
<dbReference type="PROSITE" id="PS50261">
    <property type="entry name" value="G_PROTEIN_RECEP_F2_4"/>
    <property type="match status" value="1"/>
</dbReference>
<comment type="similarity">
    <text evidence="2">Belongs to the G-protein coupled receptor 2 family.</text>
</comment>
<proteinExistence type="inferred from homology"/>
<dbReference type="Pfam" id="PF02793">
    <property type="entry name" value="HRM"/>
    <property type="match status" value="1"/>
</dbReference>
<feature type="transmembrane region" description="Helical" evidence="12">
    <location>
        <begin position="458"/>
        <end position="479"/>
    </location>
</feature>
<feature type="domain" description="G-protein coupled receptors family 2 profile 2" evidence="14">
    <location>
        <begin position="224"/>
        <end position="480"/>
    </location>
</feature>
<dbReference type="OrthoDB" id="16753at2759"/>
<dbReference type="GO" id="GO:0005886">
    <property type="term" value="C:plasma membrane"/>
    <property type="evidence" value="ECO:0007669"/>
    <property type="project" value="UniProtKB-SubCell"/>
</dbReference>
<dbReference type="Gene3D" id="1.20.1070.10">
    <property type="entry name" value="Rhodopsin 7-helix transmembrane proteins"/>
    <property type="match status" value="1"/>
</dbReference>
<accession>A0A9X6RM68</accession>
<evidence type="ECO:0000256" key="10">
    <source>
        <dbReference type="ARBA" id="ARBA00023224"/>
    </source>
</evidence>
<comment type="caution">
    <text evidence="15">The sequence shown here is derived from an EMBL/GenBank/DDBJ whole genome shotgun (WGS) entry which is preliminary data.</text>
</comment>
<feature type="transmembrane region" description="Helical" evidence="12">
    <location>
        <begin position="429"/>
        <end position="446"/>
    </location>
</feature>
<dbReference type="InterPro" id="IPR001879">
    <property type="entry name" value="GPCR_2_extracellular_dom"/>
</dbReference>
<evidence type="ECO:0000259" key="14">
    <source>
        <dbReference type="PROSITE" id="PS50261"/>
    </source>
</evidence>
<name>A0A9X6RM68_HYPEX</name>
<evidence type="ECO:0000256" key="9">
    <source>
        <dbReference type="ARBA" id="ARBA00023180"/>
    </source>
</evidence>